<evidence type="ECO:0000256" key="5">
    <source>
        <dbReference type="HAMAP-Rule" id="MF_01454"/>
    </source>
</evidence>
<evidence type="ECO:0000259" key="7">
    <source>
        <dbReference type="PROSITE" id="PS51710"/>
    </source>
</evidence>
<comment type="subcellular location">
    <subcellularLocation>
        <location evidence="5">Cytoplasm</location>
    </subcellularLocation>
</comment>
<comment type="caution">
    <text evidence="9">The sequence shown here is derived from an EMBL/GenBank/DDBJ whole genome shotgun (WGS) entry which is preliminary data.</text>
</comment>
<evidence type="ECO:0000259" key="8">
    <source>
        <dbReference type="PROSITE" id="PS51883"/>
    </source>
</evidence>
<feature type="compositionally biased region" description="Polar residues" evidence="6">
    <location>
        <begin position="129"/>
        <end position="143"/>
    </location>
</feature>
<organism evidence="9 10">
    <name type="scientific">Azorhizophilus paspali</name>
    <name type="common">Azotobacter paspali</name>
    <dbReference type="NCBI Taxonomy" id="69963"/>
    <lineage>
        <taxon>Bacteria</taxon>
        <taxon>Pseudomonadati</taxon>
        <taxon>Pseudomonadota</taxon>
        <taxon>Gammaproteobacteria</taxon>
        <taxon>Pseudomonadales</taxon>
        <taxon>Pseudomonadaceae</taxon>
        <taxon>Azorhizophilus</taxon>
    </lineage>
</organism>
<feature type="binding site" evidence="5">
    <location>
        <begin position="314"/>
        <end position="316"/>
    </location>
    <ligand>
        <name>GTP</name>
        <dbReference type="ChEBI" id="CHEBI:37565"/>
    </ligand>
</feature>
<evidence type="ECO:0000256" key="6">
    <source>
        <dbReference type="SAM" id="MobiDB-lite"/>
    </source>
</evidence>
<evidence type="ECO:0000256" key="2">
    <source>
        <dbReference type="ARBA" id="ARBA00022741"/>
    </source>
</evidence>
<feature type="binding site" evidence="5">
    <location>
        <position position="173"/>
    </location>
    <ligand>
        <name>Mg(2+)</name>
        <dbReference type="ChEBI" id="CHEBI:18420"/>
    </ligand>
</feature>
<dbReference type="NCBIfam" id="NF008955">
    <property type="entry name" value="PRK12297.1"/>
    <property type="match status" value="1"/>
</dbReference>
<dbReference type="InterPro" id="IPR031167">
    <property type="entry name" value="G_OBG"/>
</dbReference>
<evidence type="ECO:0000256" key="4">
    <source>
        <dbReference type="ARBA" id="ARBA00023134"/>
    </source>
</evidence>
<dbReference type="CDD" id="cd01898">
    <property type="entry name" value="Obg"/>
    <property type="match status" value="1"/>
</dbReference>
<dbReference type="InterPro" id="IPR014100">
    <property type="entry name" value="GTP-bd_Obg/CgtA"/>
</dbReference>
<dbReference type="HAMAP" id="MF_01454">
    <property type="entry name" value="GTPase_Obg"/>
    <property type="match status" value="1"/>
</dbReference>
<dbReference type="InterPro" id="IPR027417">
    <property type="entry name" value="P-loop_NTPase"/>
</dbReference>
<feature type="domain" description="Obg" evidence="8">
    <location>
        <begin position="1"/>
        <end position="159"/>
    </location>
</feature>
<dbReference type="Pfam" id="PF01018">
    <property type="entry name" value="GTP1_OBG"/>
    <property type="match status" value="1"/>
</dbReference>
<evidence type="ECO:0000256" key="3">
    <source>
        <dbReference type="ARBA" id="ARBA00022842"/>
    </source>
</evidence>
<dbReference type="PROSITE" id="PS51710">
    <property type="entry name" value="G_OBG"/>
    <property type="match status" value="1"/>
</dbReference>
<dbReference type="InterPro" id="IPR006074">
    <property type="entry name" value="GTP1-OBG_CS"/>
</dbReference>
<evidence type="ECO:0000313" key="9">
    <source>
        <dbReference type="EMBL" id="MFC0708708.1"/>
    </source>
</evidence>
<dbReference type="PRINTS" id="PR00326">
    <property type="entry name" value="GTP1OBG"/>
</dbReference>
<dbReference type="SUPFAM" id="SSF82051">
    <property type="entry name" value="Obg GTP-binding protein N-terminal domain"/>
    <property type="match status" value="1"/>
</dbReference>
<reference evidence="9 10" key="1">
    <citation type="submission" date="2024-09" db="EMBL/GenBank/DDBJ databases">
        <authorList>
            <person name="Sun Q."/>
            <person name="Mori K."/>
        </authorList>
    </citation>
    <scope>NUCLEOTIDE SEQUENCE [LARGE SCALE GENOMIC DNA]</scope>
    <source>
        <strain evidence="9 10">NCAIM B.01794</strain>
    </source>
</reference>
<dbReference type="InterPro" id="IPR006073">
    <property type="entry name" value="GTP-bd"/>
</dbReference>
<feature type="compositionally biased region" description="Acidic residues" evidence="6">
    <location>
        <begin position="384"/>
        <end position="398"/>
    </location>
</feature>
<proteinExistence type="inferred from homology"/>
<dbReference type="RefSeq" id="WP_376942920.1">
    <property type="nucleotide sequence ID" value="NZ_CP171449.1"/>
</dbReference>
<feature type="binding site" evidence="5">
    <location>
        <begin position="213"/>
        <end position="216"/>
    </location>
    <ligand>
        <name>GTP</name>
        <dbReference type="ChEBI" id="CHEBI:37565"/>
    </ligand>
</feature>
<keyword evidence="3 5" id="KW-0460">Magnesium</keyword>
<dbReference type="InterPro" id="IPR045086">
    <property type="entry name" value="OBG_GTPase"/>
</dbReference>
<feature type="binding site" evidence="5">
    <location>
        <begin position="166"/>
        <end position="173"/>
    </location>
    <ligand>
        <name>GTP</name>
        <dbReference type="ChEBI" id="CHEBI:37565"/>
    </ligand>
</feature>
<dbReference type="PIRSF" id="PIRSF002401">
    <property type="entry name" value="GTP_bd_Obg/CgtA"/>
    <property type="match status" value="1"/>
</dbReference>
<comment type="similarity">
    <text evidence="1 5">Belongs to the TRAFAC class OBG-HflX-like GTPase superfamily. OBG GTPase family.</text>
</comment>
<protein>
    <recommendedName>
        <fullName evidence="5">GTPase Obg</fullName>
        <ecNumber evidence="5">3.6.5.-</ecNumber>
    </recommendedName>
    <alternativeName>
        <fullName evidence="5">GTP-binding protein Obg</fullName>
    </alternativeName>
</protein>
<evidence type="ECO:0000313" key="10">
    <source>
        <dbReference type="Proteomes" id="UP001589891"/>
    </source>
</evidence>
<comment type="function">
    <text evidence="5">An essential GTPase which binds GTP, GDP and possibly (p)ppGpp with moderate affinity, with high nucleotide exchange rates and a fairly low GTP hydrolysis rate. Plays a role in control of the cell cycle, stress response, ribosome biogenesis and in those bacteria that undergo differentiation, in morphogenesis control.</text>
</comment>
<feature type="region of interest" description="Disordered" evidence="6">
    <location>
        <begin position="384"/>
        <end position="405"/>
    </location>
</feature>
<feature type="binding site" evidence="5">
    <location>
        <begin position="191"/>
        <end position="195"/>
    </location>
    <ligand>
        <name>GTP</name>
        <dbReference type="ChEBI" id="CHEBI:37565"/>
    </ligand>
</feature>
<dbReference type="PROSITE" id="PS51883">
    <property type="entry name" value="OBG"/>
    <property type="match status" value="1"/>
</dbReference>
<feature type="binding site" evidence="5">
    <location>
        <position position="193"/>
    </location>
    <ligand>
        <name>Mg(2+)</name>
        <dbReference type="ChEBI" id="CHEBI:18420"/>
    </ligand>
</feature>
<keyword evidence="5" id="KW-0963">Cytoplasm</keyword>
<dbReference type="SUPFAM" id="SSF52540">
    <property type="entry name" value="P-loop containing nucleoside triphosphate hydrolases"/>
    <property type="match status" value="1"/>
</dbReference>
<keyword evidence="5" id="KW-0479">Metal-binding</keyword>
<feature type="domain" description="OBG-type G" evidence="7">
    <location>
        <begin position="160"/>
        <end position="333"/>
    </location>
</feature>
<keyword evidence="10" id="KW-1185">Reference proteome</keyword>
<dbReference type="InterPro" id="IPR006169">
    <property type="entry name" value="GTP1_OBG_dom"/>
</dbReference>
<dbReference type="Pfam" id="PF01926">
    <property type="entry name" value="MMR_HSR1"/>
    <property type="match status" value="1"/>
</dbReference>
<dbReference type="Proteomes" id="UP001589891">
    <property type="component" value="Unassembled WGS sequence"/>
</dbReference>
<dbReference type="Gene3D" id="3.40.50.300">
    <property type="entry name" value="P-loop containing nucleotide triphosphate hydrolases"/>
    <property type="match status" value="1"/>
</dbReference>
<feature type="region of interest" description="Disordered" evidence="6">
    <location>
        <begin position="127"/>
        <end position="148"/>
    </location>
</feature>
<dbReference type="EC" id="3.6.5.-" evidence="5"/>
<name>A0ABV6SHM2_AZOPA</name>
<dbReference type="PROSITE" id="PS00905">
    <property type="entry name" value="GTP1_OBG"/>
    <property type="match status" value="1"/>
</dbReference>
<gene>
    <name evidence="9" type="primary">cgtA</name>
    <name evidence="5" type="synonym">obg</name>
    <name evidence="9" type="ORF">ACFFGX_03565</name>
</gene>
<dbReference type="NCBIfam" id="NF008956">
    <property type="entry name" value="PRK12299.1"/>
    <property type="match status" value="1"/>
</dbReference>
<comment type="cofactor">
    <cofactor evidence="5">
        <name>Mg(2+)</name>
        <dbReference type="ChEBI" id="CHEBI:18420"/>
    </cofactor>
</comment>
<dbReference type="InterPro" id="IPR036726">
    <property type="entry name" value="GTP1_OBG_dom_sf"/>
</dbReference>
<dbReference type="NCBIfam" id="TIGR02729">
    <property type="entry name" value="Obg_CgtA"/>
    <property type="match status" value="1"/>
</dbReference>
<accession>A0ABV6SHM2</accession>
<keyword evidence="4 5" id="KW-0342">GTP-binding</keyword>
<keyword evidence="2 5" id="KW-0547">Nucleotide-binding</keyword>
<dbReference type="EMBL" id="JBHLSS010000026">
    <property type="protein sequence ID" value="MFC0708708.1"/>
    <property type="molecule type" value="Genomic_DNA"/>
</dbReference>
<dbReference type="Gene3D" id="2.70.210.12">
    <property type="entry name" value="GTP1/OBG domain"/>
    <property type="match status" value="1"/>
</dbReference>
<evidence type="ECO:0000256" key="1">
    <source>
        <dbReference type="ARBA" id="ARBA00007699"/>
    </source>
</evidence>
<sequence length="405" mass="44448">MKFVDEVSIFVKAGDGGNGMMSFRREKFIEKGGPNGGDGGDGGSVYLEADENLNTLVDYRYTRRFEAQRGEKGGSSDCTGAKGDDLVLPVPVGTTVIDAGTQEIIGDLVRSGQRLLVAQGGWHGLGNTRFKSSTNRAPRQTTPGKPGEARDLKLELKVLADVGLLGLPNAGKSTFIRAVSAAKPKVADYPFTTLVPNLGVVSVGRYKSFVVADIPGLIEGAAEGAGLGIRFLKHLARTRLLLHLVDMAPLDGGDPAEAAETILRELEKFSPALTERERWLVLNKADQLLDEEREERLRAVLERLDWQGPVYVISALEREGTEALCQDIMHYLDERTRRIAEEPEYAEALAELDRHIEDEARTRLQALDDQRALRRAGLKSVDALEDEDDFDDEDDGDGPEIFYVR</sequence>
<comment type="subunit">
    <text evidence="5">Monomer.</text>
</comment>
<dbReference type="PANTHER" id="PTHR11702:SF31">
    <property type="entry name" value="MITOCHONDRIAL RIBOSOME-ASSOCIATED GTPASE 2"/>
    <property type="match status" value="1"/>
</dbReference>
<feature type="binding site" evidence="5">
    <location>
        <begin position="283"/>
        <end position="286"/>
    </location>
    <ligand>
        <name>GTP</name>
        <dbReference type="ChEBI" id="CHEBI:37565"/>
    </ligand>
</feature>
<keyword evidence="5" id="KW-0378">Hydrolase</keyword>
<dbReference type="PANTHER" id="PTHR11702">
    <property type="entry name" value="DEVELOPMENTALLY REGULATED GTP-BINDING PROTEIN-RELATED"/>
    <property type="match status" value="1"/>
</dbReference>